<feature type="compositionally biased region" description="Basic and acidic residues" evidence="1">
    <location>
        <begin position="349"/>
        <end position="358"/>
    </location>
</feature>
<protein>
    <recommendedName>
        <fullName evidence="6">CCHC-type domain-containing protein</fullName>
    </recommendedName>
</protein>
<dbReference type="PANTHER" id="PTHR16195">
    <property type="entry name" value="ZINC FINGER CCHC DOMAIN CONTAINING PROTEIN"/>
    <property type="match status" value="1"/>
</dbReference>
<feature type="region of interest" description="Disordered" evidence="1">
    <location>
        <begin position="415"/>
        <end position="440"/>
    </location>
</feature>
<feature type="domain" description="RNA-binding protein vts1-like alpha-helical" evidence="2">
    <location>
        <begin position="5"/>
        <end position="49"/>
    </location>
</feature>
<feature type="region of interest" description="Disordered" evidence="1">
    <location>
        <begin position="457"/>
        <end position="517"/>
    </location>
</feature>
<accession>A0A1S4JCI3</accession>
<dbReference type="OrthoDB" id="6361509at2759"/>
<name>A0A1S4JCI3_CULQU</name>
<proteinExistence type="predicted"/>
<feature type="region of interest" description="Disordered" evidence="1">
    <location>
        <begin position="165"/>
        <end position="196"/>
    </location>
</feature>
<feature type="compositionally biased region" description="Low complexity" evidence="1">
    <location>
        <begin position="678"/>
        <end position="689"/>
    </location>
</feature>
<feature type="region of interest" description="Disordered" evidence="1">
    <location>
        <begin position="285"/>
        <end position="368"/>
    </location>
</feature>
<evidence type="ECO:0000259" key="2">
    <source>
        <dbReference type="Pfam" id="PF25479"/>
    </source>
</evidence>
<evidence type="ECO:0008006" key="6">
    <source>
        <dbReference type="Google" id="ProtNLM"/>
    </source>
</evidence>
<feature type="compositionally biased region" description="Low complexity" evidence="1">
    <location>
        <begin position="415"/>
        <end position="429"/>
    </location>
</feature>
<dbReference type="InParanoid" id="A0A1S4JCI3"/>
<dbReference type="AlphaFoldDB" id="A0A1S4JCI3"/>
<organism evidence="4 5">
    <name type="scientific">Culex quinquefasciatus</name>
    <name type="common">Southern house mosquito</name>
    <name type="synonym">Culex pungens</name>
    <dbReference type="NCBI Taxonomy" id="7176"/>
    <lineage>
        <taxon>Eukaryota</taxon>
        <taxon>Metazoa</taxon>
        <taxon>Ecdysozoa</taxon>
        <taxon>Arthropoda</taxon>
        <taxon>Hexapoda</taxon>
        <taxon>Insecta</taxon>
        <taxon>Pterygota</taxon>
        <taxon>Neoptera</taxon>
        <taxon>Endopterygota</taxon>
        <taxon>Diptera</taxon>
        <taxon>Nematocera</taxon>
        <taxon>Culicoidea</taxon>
        <taxon>Culicidae</taxon>
        <taxon>Culicinae</taxon>
        <taxon>Culicini</taxon>
        <taxon>Culex</taxon>
        <taxon>Culex</taxon>
    </lineage>
</organism>
<dbReference type="Pfam" id="PF25479">
    <property type="entry name" value="Vts1"/>
    <property type="match status" value="1"/>
</dbReference>
<dbReference type="PANTHER" id="PTHR16195:SF16">
    <property type="entry name" value="ZINC FINGER CCHC DOMAIN-CONTAINING PROTEIN 14"/>
    <property type="match status" value="1"/>
</dbReference>
<feature type="compositionally biased region" description="Low complexity" evidence="1">
    <location>
        <begin position="644"/>
        <end position="670"/>
    </location>
</feature>
<evidence type="ECO:0000256" key="1">
    <source>
        <dbReference type="SAM" id="MobiDB-lite"/>
    </source>
</evidence>
<dbReference type="InterPro" id="IPR058599">
    <property type="entry name" value="PHAT_Smg/ZCCHC2-like"/>
</dbReference>
<dbReference type="InterPro" id="IPR057327">
    <property type="entry name" value="Vts1_dom"/>
</dbReference>
<keyword evidence="5" id="KW-1185">Reference proteome</keyword>
<feature type="domain" description="SMAUG/ZCCHC2-like PHAT" evidence="3">
    <location>
        <begin position="54"/>
        <end position="161"/>
    </location>
</feature>
<dbReference type="InterPro" id="IPR042344">
    <property type="entry name" value="ZCCHC14"/>
</dbReference>
<feature type="compositionally biased region" description="Low complexity" evidence="1">
    <location>
        <begin position="495"/>
        <end position="517"/>
    </location>
</feature>
<dbReference type="Pfam" id="PF26034">
    <property type="entry name" value="PHAT_SMAUG"/>
    <property type="match status" value="1"/>
</dbReference>
<dbReference type="Proteomes" id="UP000002320">
    <property type="component" value="Unassembled WGS sequence"/>
</dbReference>
<evidence type="ECO:0000313" key="4">
    <source>
        <dbReference type="EnsemblMetazoa" id="CPIJ004837-PA"/>
    </source>
</evidence>
<dbReference type="VEuPathDB" id="VectorBase:CPIJ004837"/>
<feature type="region of interest" description="Disordered" evidence="1">
    <location>
        <begin position="621"/>
        <end position="689"/>
    </location>
</feature>
<dbReference type="FunCoup" id="A0A1S4JCI3">
    <property type="interactions" value="6"/>
</dbReference>
<sequence>MINTKDEVVNWFKELKSYNRIDTMCTLLNMCLPFELRFLGTCLEELGRRDAQELRGIELRVNNPQEFISDIASCQTGEPTDRKHRRKMALFLALIRACNHTCVNELFRTLEGWGNRDFTRLFDEDVLQELLLVYTMATNHPVFSFEQRMKCGDIFNKLKNCELKPGPAGSGSPHQHHSDSANSTPPPQPQPTILAMPPQQLPQMPVVVPPQQQGAGVGAVPGPIPIPGFPQPALAQMIPADGSMPAHVTVEGLQQLQMIPQDFTMPPPSTVPHWPLRNTVFHQVGLDTSFPPPSSSSPHLSNPSSPIASRTASPTRILPTSSVQHRISRNQQATPVEQRSSHVGVGPQQDHRVMERGDSQQQQQQQSLKALDESMLLNVDQTTALTQLQQLRNGYRPSHNTLPRQSNKQSYVNQIQYHHQQQQQQQQQQSGFHGTPSVGLGSLTHTLNNISLIDLTQKSSSDSGSSTGDISPPETPGLSAVPPPPNVVGGGGGLIRSRSSNLGRINGRPDKQQQQQQQQQQLVSGAVLIGPPTPTAGGANLVLSSQPQFTPAPYPPYHTAAHLAPTSRPTLIAAAPAGSAFRPPTVPAAYPPLQHNGEILYPYAGGPTIAFLTTAATAPPQNMQQTMRSAAQTTQPPPPPQQQQPPLIQPQQQQQQQQQQKVPTAYTPPVAVVPPQHPSSAASTPTGGASSLYSPQSCFNCGSQKHTGLDCQESSMEDVTRNSIYKLDYNASLIASQQLAAAAAAAALSAAGGGPTQPIVAPSSSSSSSSPALGVVSSVGVGVVSPAALSASVSMSRMSLVDGKGDAAEVVVVPHSPSPVHHHSAATSSSATTLPLATPSQLVDVATSVSTQTINNQTDSSSSSTISK</sequence>
<dbReference type="EnsemblMetazoa" id="CPIJ004837-RA">
    <property type="protein sequence ID" value="CPIJ004837-PA"/>
    <property type="gene ID" value="CPIJ004837"/>
</dbReference>
<evidence type="ECO:0000313" key="5">
    <source>
        <dbReference type="Proteomes" id="UP000002320"/>
    </source>
</evidence>
<dbReference type="VEuPathDB" id="VectorBase:CQUJHB018094"/>
<evidence type="ECO:0000259" key="3">
    <source>
        <dbReference type="Pfam" id="PF26034"/>
    </source>
</evidence>
<feature type="compositionally biased region" description="Polar residues" evidence="1">
    <location>
        <begin position="621"/>
        <end position="634"/>
    </location>
</feature>
<reference evidence="4" key="1">
    <citation type="submission" date="2020-05" db="UniProtKB">
        <authorList>
            <consortium name="EnsemblMetazoa"/>
        </authorList>
    </citation>
    <scope>IDENTIFICATION</scope>
    <source>
        <strain evidence="4">JHB</strain>
    </source>
</reference>
<feature type="compositionally biased region" description="Low complexity" evidence="1">
    <location>
        <begin position="459"/>
        <end position="471"/>
    </location>
</feature>
<feature type="compositionally biased region" description="Low complexity" evidence="1">
    <location>
        <begin position="296"/>
        <end position="306"/>
    </location>
</feature>
<feature type="compositionally biased region" description="Polar residues" evidence="1">
    <location>
        <begin position="307"/>
        <end position="338"/>
    </location>
</feature>